<dbReference type="KEGG" id="lhb:D1010_17195"/>
<sequence length="265" mass="29166">MKQWTKQDLYAAYEKHDRMGLSAMHEPGTDPECAVCDEINTITAALEGVTVAEAARAAREEAKPLPEPEPEPPKPPKAKPPVQHRTPRMTPVIYDVVIAGKKCLYRVTTRAQVRRLKAQADGRVLYPVAPVVYNTTYLMNARNAAVSIASFLKNHPKASGRIAEMQLHTIRSAGQSGRQAGQKDQWLHYSGENQQAVIDFVAPCQAHPTKKGNKVQIVTSRGSFSLAPGDYAVKLPTGRILNFDEAEFEALYTITASVSWTMVGE</sequence>
<dbReference type="AlphaFoldDB" id="A0A5P8M8W7"/>
<feature type="compositionally biased region" description="Basic and acidic residues" evidence="1">
    <location>
        <begin position="56"/>
        <end position="74"/>
    </location>
</feature>
<evidence type="ECO:0000256" key="1">
    <source>
        <dbReference type="SAM" id="MobiDB-lite"/>
    </source>
</evidence>
<protein>
    <submittedName>
        <fullName evidence="2">Uncharacterized protein</fullName>
    </submittedName>
</protein>
<evidence type="ECO:0000313" key="3">
    <source>
        <dbReference type="Proteomes" id="UP000326779"/>
    </source>
</evidence>
<dbReference type="Proteomes" id="UP000326779">
    <property type="component" value="Chromosome"/>
</dbReference>
<name>A0A5P8M8W7_9LACO</name>
<reference evidence="2 3" key="1">
    <citation type="submission" date="2019-10" db="EMBL/GenBank/DDBJ databases">
        <title>The completed genome of Lactobacillus harbinensis M1.</title>
        <authorList>
            <person name="Zheng Y."/>
        </authorList>
    </citation>
    <scope>NUCLEOTIDE SEQUENCE [LARGE SCALE GENOMIC DNA]</scope>
    <source>
        <strain evidence="2 3">M1</strain>
    </source>
</reference>
<evidence type="ECO:0000313" key="2">
    <source>
        <dbReference type="EMBL" id="QFR24978.1"/>
    </source>
</evidence>
<dbReference type="EMBL" id="CP045143">
    <property type="protein sequence ID" value="QFR24978.1"/>
    <property type="molecule type" value="Genomic_DNA"/>
</dbReference>
<dbReference type="RefSeq" id="WP_152261649.1">
    <property type="nucleotide sequence ID" value="NZ_CP045143.1"/>
</dbReference>
<proteinExistence type="predicted"/>
<feature type="region of interest" description="Disordered" evidence="1">
    <location>
        <begin position="55"/>
        <end position="86"/>
    </location>
</feature>
<organism evidence="2 3">
    <name type="scientific">Schleiferilactobacillus harbinensis</name>
    <dbReference type="NCBI Taxonomy" id="304207"/>
    <lineage>
        <taxon>Bacteria</taxon>
        <taxon>Bacillati</taxon>
        <taxon>Bacillota</taxon>
        <taxon>Bacilli</taxon>
        <taxon>Lactobacillales</taxon>
        <taxon>Lactobacillaceae</taxon>
        <taxon>Schleiferilactobacillus</taxon>
    </lineage>
</organism>
<gene>
    <name evidence="2" type="ORF">D1010_17195</name>
</gene>
<accession>A0A5P8M8W7</accession>